<evidence type="ECO:0000313" key="3">
    <source>
        <dbReference type="Proteomes" id="UP000653730"/>
    </source>
</evidence>
<proteinExistence type="predicted"/>
<sequence>MKYFILILILLALGLIGYNITLIDFSTPFDGDSIVALIGVFSALCAILLLVIFMLSKKIQDRIKNSK</sequence>
<feature type="transmembrane region" description="Helical" evidence="1">
    <location>
        <begin position="35"/>
        <end position="55"/>
    </location>
</feature>
<keyword evidence="1" id="KW-1133">Transmembrane helix</keyword>
<reference evidence="2 3" key="1">
    <citation type="submission" date="2020-09" db="EMBL/GenBank/DDBJ databases">
        <title>Sinomicrobium weinanense sp. nov., a halophilic bacteria isolated from saline-alkali soil.</title>
        <authorList>
            <person name="Wu P."/>
            <person name="Ren H."/>
            <person name="Mei Y."/>
            <person name="Liang Y."/>
            <person name="Chen Z."/>
        </authorList>
    </citation>
    <scope>NUCLEOTIDE SEQUENCE [LARGE SCALE GENOMIC DNA]</scope>
    <source>
        <strain evidence="2 3">FJxs</strain>
    </source>
</reference>
<evidence type="ECO:0000313" key="2">
    <source>
        <dbReference type="EMBL" id="MBC9794852.1"/>
    </source>
</evidence>
<keyword evidence="3" id="KW-1185">Reference proteome</keyword>
<organism evidence="2 3">
    <name type="scientific">Sinomicrobium weinanense</name>
    <dbReference type="NCBI Taxonomy" id="2842200"/>
    <lineage>
        <taxon>Bacteria</taxon>
        <taxon>Pseudomonadati</taxon>
        <taxon>Bacteroidota</taxon>
        <taxon>Flavobacteriia</taxon>
        <taxon>Flavobacteriales</taxon>
        <taxon>Flavobacteriaceae</taxon>
        <taxon>Sinomicrobium</taxon>
    </lineage>
</organism>
<dbReference type="Proteomes" id="UP000653730">
    <property type="component" value="Unassembled WGS sequence"/>
</dbReference>
<name>A0A926JP16_9FLAO</name>
<protein>
    <submittedName>
        <fullName evidence="2">Uncharacterized protein</fullName>
    </submittedName>
</protein>
<gene>
    <name evidence="2" type="ORF">IBL28_02645</name>
</gene>
<accession>A0A926JP16</accession>
<keyword evidence="1" id="KW-0812">Transmembrane</keyword>
<dbReference type="AlphaFoldDB" id="A0A926JP16"/>
<comment type="caution">
    <text evidence="2">The sequence shown here is derived from an EMBL/GenBank/DDBJ whole genome shotgun (WGS) entry which is preliminary data.</text>
</comment>
<dbReference type="EMBL" id="JACVDC010000004">
    <property type="protein sequence ID" value="MBC9794852.1"/>
    <property type="molecule type" value="Genomic_DNA"/>
</dbReference>
<keyword evidence="1" id="KW-0472">Membrane</keyword>
<evidence type="ECO:0000256" key="1">
    <source>
        <dbReference type="SAM" id="Phobius"/>
    </source>
</evidence>
<dbReference type="RefSeq" id="WP_187964011.1">
    <property type="nucleotide sequence ID" value="NZ_JACVDC010000004.1"/>
</dbReference>